<evidence type="ECO:0000313" key="2">
    <source>
        <dbReference type="EMBL" id="CAB1447894.1"/>
    </source>
</evidence>
<feature type="compositionally biased region" description="Polar residues" evidence="1">
    <location>
        <begin position="76"/>
        <end position="86"/>
    </location>
</feature>
<dbReference type="Proteomes" id="UP001153269">
    <property type="component" value="Unassembled WGS sequence"/>
</dbReference>
<dbReference type="EMBL" id="CADEAL010003959">
    <property type="protein sequence ID" value="CAB1447894.1"/>
    <property type="molecule type" value="Genomic_DNA"/>
</dbReference>
<protein>
    <submittedName>
        <fullName evidence="2">Uncharacterized protein</fullName>
    </submittedName>
</protein>
<reference evidence="2" key="1">
    <citation type="submission" date="2020-03" db="EMBL/GenBank/DDBJ databases">
        <authorList>
            <person name="Weist P."/>
        </authorList>
    </citation>
    <scope>NUCLEOTIDE SEQUENCE</scope>
</reference>
<name>A0A9N7Z2X8_PLEPL</name>
<evidence type="ECO:0000313" key="3">
    <source>
        <dbReference type="Proteomes" id="UP001153269"/>
    </source>
</evidence>
<feature type="region of interest" description="Disordered" evidence="1">
    <location>
        <begin position="71"/>
        <end position="147"/>
    </location>
</feature>
<sequence length="219" mass="24162">MALLGGRSNASHPRRSGCSCAQRIRRRFANVTPPDRRPSDEREKCSIAVSHRMLGPIRLISSISTRNGHILLSPGGSAQSAAGTSRSDLHARPPPALTPRSHGYSRFGNPIESKRAASNQSLTQLSGRTQEIPKQPPPTELQSAPNTHFTPEDLTFDESFDVNPGGLKNYTIHFIHFIHLIHLIHLISHPTLQYHSQQHEAVSLHISLPHEVTNRSKGT</sequence>
<accession>A0A9N7Z2X8</accession>
<dbReference type="AlphaFoldDB" id="A0A9N7Z2X8"/>
<comment type="caution">
    <text evidence="2">The sequence shown here is derived from an EMBL/GenBank/DDBJ whole genome shotgun (WGS) entry which is preliminary data.</text>
</comment>
<feature type="compositionally biased region" description="Polar residues" evidence="1">
    <location>
        <begin position="116"/>
        <end position="129"/>
    </location>
</feature>
<gene>
    <name evidence="2" type="ORF">PLEPLA_LOCUS35562</name>
</gene>
<organism evidence="2 3">
    <name type="scientific">Pleuronectes platessa</name>
    <name type="common">European plaice</name>
    <dbReference type="NCBI Taxonomy" id="8262"/>
    <lineage>
        <taxon>Eukaryota</taxon>
        <taxon>Metazoa</taxon>
        <taxon>Chordata</taxon>
        <taxon>Craniata</taxon>
        <taxon>Vertebrata</taxon>
        <taxon>Euteleostomi</taxon>
        <taxon>Actinopterygii</taxon>
        <taxon>Neopterygii</taxon>
        <taxon>Teleostei</taxon>
        <taxon>Neoteleostei</taxon>
        <taxon>Acanthomorphata</taxon>
        <taxon>Carangaria</taxon>
        <taxon>Pleuronectiformes</taxon>
        <taxon>Pleuronectoidei</taxon>
        <taxon>Pleuronectidae</taxon>
        <taxon>Pleuronectes</taxon>
    </lineage>
</organism>
<evidence type="ECO:0000256" key="1">
    <source>
        <dbReference type="SAM" id="MobiDB-lite"/>
    </source>
</evidence>
<proteinExistence type="predicted"/>
<keyword evidence="3" id="KW-1185">Reference proteome</keyword>